<feature type="compositionally biased region" description="Low complexity" evidence="1">
    <location>
        <begin position="299"/>
        <end position="311"/>
    </location>
</feature>
<dbReference type="Pfam" id="PF25000">
    <property type="entry name" value="DUF7779"/>
    <property type="match status" value="1"/>
</dbReference>
<dbReference type="EMBL" id="MU006306">
    <property type="protein sequence ID" value="KAF2850422.1"/>
    <property type="molecule type" value="Genomic_DNA"/>
</dbReference>
<dbReference type="InterPro" id="IPR056681">
    <property type="entry name" value="DUF7779"/>
</dbReference>
<gene>
    <name evidence="3" type="ORF">T440DRAFT_468411</name>
</gene>
<reference evidence="3" key="1">
    <citation type="submission" date="2020-01" db="EMBL/GenBank/DDBJ databases">
        <authorList>
            <consortium name="DOE Joint Genome Institute"/>
            <person name="Haridas S."/>
            <person name="Albert R."/>
            <person name="Binder M."/>
            <person name="Bloem J."/>
            <person name="Labutti K."/>
            <person name="Salamov A."/>
            <person name="Andreopoulos B."/>
            <person name="Baker S.E."/>
            <person name="Barry K."/>
            <person name="Bills G."/>
            <person name="Bluhm B.H."/>
            <person name="Cannon C."/>
            <person name="Castanera R."/>
            <person name="Culley D.E."/>
            <person name="Daum C."/>
            <person name="Ezra D."/>
            <person name="Gonzalez J.B."/>
            <person name="Henrissat B."/>
            <person name="Kuo A."/>
            <person name="Liang C."/>
            <person name="Lipzen A."/>
            <person name="Lutzoni F."/>
            <person name="Magnuson J."/>
            <person name="Mondo S."/>
            <person name="Nolan M."/>
            <person name="Ohm R."/>
            <person name="Pangilinan J."/>
            <person name="Park H.-J."/>
            <person name="Ramirez L."/>
            <person name="Alfaro M."/>
            <person name="Sun H."/>
            <person name="Tritt A."/>
            <person name="Yoshinaga Y."/>
            <person name="Zwiers L.-H."/>
            <person name="Turgeon B.G."/>
            <person name="Goodwin S.B."/>
            <person name="Spatafora J.W."/>
            <person name="Crous P.W."/>
            <person name="Grigoriev I.V."/>
        </authorList>
    </citation>
    <scope>NUCLEOTIDE SEQUENCE</scope>
    <source>
        <strain evidence="3">IPT5</strain>
    </source>
</reference>
<evidence type="ECO:0000259" key="2">
    <source>
        <dbReference type="Pfam" id="PF25000"/>
    </source>
</evidence>
<dbReference type="SUPFAM" id="SSF52540">
    <property type="entry name" value="P-loop containing nucleoside triphosphate hydrolases"/>
    <property type="match status" value="1"/>
</dbReference>
<evidence type="ECO:0000313" key="3">
    <source>
        <dbReference type="EMBL" id="KAF2850422.1"/>
    </source>
</evidence>
<proteinExistence type="predicted"/>
<dbReference type="SUPFAM" id="SSF48452">
    <property type="entry name" value="TPR-like"/>
    <property type="match status" value="1"/>
</dbReference>
<dbReference type="InterPro" id="IPR027417">
    <property type="entry name" value="P-loop_NTPase"/>
</dbReference>
<dbReference type="Gene3D" id="3.40.50.300">
    <property type="entry name" value="P-loop containing nucleotide triphosphate hydrolases"/>
    <property type="match status" value="1"/>
</dbReference>
<dbReference type="Gene3D" id="1.25.40.10">
    <property type="entry name" value="Tetratricopeptide repeat domain"/>
    <property type="match status" value="2"/>
</dbReference>
<dbReference type="OrthoDB" id="6161812at2759"/>
<evidence type="ECO:0000256" key="1">
    <source>
        <dbReference type="SAM" id="MobiDB-lite"/>
    </source>
</evidence>
<dbReference type="InterPro" id="IPR011990">
    <property type="entry name" value="TPR-like_helical_dom_sf"/>
</dbReference>
<feature type="region of interest" description="Disordered" evidence="1">
    <location>
        <begin position="272"/>
        <end position="331"/>
    </location>
</feature>
<evidence type="ECO:0000313" key="4">
    <source>
        <dbReference type="Proteomes" id="UP000799423"/>
    </source>
</evidence>
<dbReference type="PANTHER" id="PTHR35205:SF1">
    <property type="entry name" value="ZU5 DOMAIN-CONTAINING PROTEIN"/>
    <property type="match status" value="1"/>
</dbReference>
<name>A0A6A7B558_9PLEO</name>
<dbReference type="AlphaFoldDB" id="A0A6A7B558"/>
<sequence length="1103" mass="125087">MSMLDEVYPLQEKSAEIVLVYVGVATRRRSAPVVPWKDIVPKISPVPKNTIVFEYRYTVDIKSFFDQLLDHGTSLFPELFENQWQTIRFSKTRAPSVYLIGERSGGLIIKEAYSRTLERRLKWSHFLIKIRGIFLIAVPHVEQSEHRDRLLIACQTKGLTLKGDVLDLTTLLQIRLSAKRFKRAISRKEEEAIRVVSVYGNAPSPSLFERIVGSRSINIPAETVHIGDLRLESALDIGFSMKAPWTSTSTVLLSKLLAEIETSRSKEVQTPLISPLDSHIQSSSTNIPLRPGSIGQLPSPHSSGSSSQKDSFTMLTPPHSHRGSSPSISVNSAQSSIPRWIRAQLPFQYPEYFADRDKYFTGRAKELDIIHQALRPSQVGDKCCEKLQTVFISGIGGMGKTELAYQYAARYRDTYDVILIIKGDIKLRLLDAYRTIAFRIGLFSEPENPGPEECRDSLKAWFKRPQHLLVGEAPNRGESTVLDDHMTKWLLLIDNVEHWSDINPCWPDKGRGSVLITSRKPSLLPQLGNAIGYQHLELRSLSVEDGGNLLRYHAGYEGDNSTIVQQSAQDLATRLDGLPLALTQIGAYIKICKKSIPTFLKTRPRDSDLYTAYLDTEEVRDYDHNLASVWALESLLEPSSSEQAFTLLCILSLLDPEGIQEVLFKPEQLSEHILDFPLSGPDFDHFCKPLLDASLVERKRNEDLTIHRMVQKVVRAKLTQTPILLDQVLRFTLSRIASCWPYHYRVYKIGTSGEANRWDQCSALIPHILTFSHAYAEFSEKHYRATLLTDLAELQYEAALYHIERSQPEEAIELLNLAESVCKHTESQVDLTENQLRIYRGRIGVAYILRNKNDYFHYAEQEFEGEKMRYQNDQSNPTRLAVAHVHMGIAYNFHSLHEDAKRILEESLVIRTSIPGIKRDALFSPLYQLAHAYIGLQLFKEAAETLAIAIADRVNLSTASVRTGVLQYTLGDVMVLQHRDADAFSLHTQAHASFERVAGPANPGTLHSKYKMAIHLVRIHSHRTAREHLNAILYHYRLIGYLRPYICRTAFLYARSLLAEGHDAVEMLNEAVEIFNEFASPEKRTAESLTEDDANSLVSFDYL</sequence>
<accession>A0A6A7B558</accession>
<feature type="domain" description="DUF7779" evidence="2">
    <location>
        <begin position="641"/>
        <end position="721"/>
    </location>
</feature>
<keyword evidence="4" id="KW-1185">Reference proteome</keyword>
<organism evidence="3 4">
    <name type="scientific">Plenodomus tracheiphilus IPT5</name>
    <dbReference type="NCBI Taxonomy" id="1408161"/>
    <lineage>
        <taxon>Eukaryota</taxon>
        <taxon>Fungi</taxon>
        <taxon>Dikarya</taxon>
        <taxon>Ascomycota</taxon>
        <taxon>Pezizomycotina</taxon>
        <taxon>Dothideomycetes</taxon>
        <taxon>Pleosporomycetidae</taxon>
        <taxon>Pleosporales</taxon>
        <taxon>Pleosporineae</taxon>
        <taxon>Leptosphaeriaceae</taxon>
        <taxon>Plenodomus</taxon>
    </lineage>
</organism>
<protein>
    <recommendedName>
        <fullName evidence="2">DUF7779 domain-containing protein</fullName>
    </recommendedName>
</protein>
<dbReference type="PANTHER" id="PTHR35205">
    <property type="entry name" value="NB-ARC AND TPR DOMAIN PROTEIN"/>
    <property type="match status" value="1"/>
</dbReference>
<dbReference type="Proteomes" id="UP000799423">
    <property type="component" value="Unassembled WGS sequence"/>
</dbReference>
<dbReference type="GO" id="GO:0043531">
    <property type="term" value="F:ADP binding"/>
    <property type="evidence" value="ECO:0007669"/>
    <property type="project" value="InterPro"/>
</dbReference>